<evidence type="ECO:0000259" key="1">
    <source>
        <dbReference type="PROSITE" id="PS51153"/>
    </source>
</evidence>
<feature type="domain" description="RPW8" evidence="1">
    <location>
        <begin position="48"/>
        <end position="203"/>
    </location>
</feature>
<evidence type="ECO:0000313" key="3">
    <source>
        <dbReference type="Proteomes" id="UP000289340"/>
    </source>
</evidence>
<gene>
    <name evidence="2" type="ORF">D0Y65_005971</name>
</gene>
<keyword evidence="3" id="KW-1185">Reference proteome</keyword>
<organism evidence="2 3">
    <name type="scientific">Glycine soja</name>
    <name type="common">Wild soybean</name>
    <dbReference type="NCBI Taxonomy" id="3848"/>
    <lineage>
        <taxon>Eukaryota</taxon>
        <taxon>Viridiplantae</taxon>
        <taxon>Streptophyta</taxon>
        <taxon>Embryophyta</taxon>
        <taxon>Tracheophyta</taxon>
        <taxon>Spermatophyta</taxon>
        <taxon>Magnoliopsida</taxon>
        <taxon>eudicotyledons</taxon>
        <taxon>Gunneridae</taxon>
        <taxon>Pentapetalae</taxon>
        <taxon>rosids</taxon>
        <taxon>fabids</taxon>
        <taxon>Fabales</taxon>
        <taxon>Fabaceae</taxon>
        <taxon>Papilionoideae</taxon>
        <taxon>50 kb inversion clade</taxon>
        <taxon>NPAAA clade</taxon>
        <taxon>indigoferoid/millettioid clade</taxon>
        <taxon>Phaseoleae</taxon>
        <taxon>Glycine</taxon>
        <taxon>Glycine subgen. Soja</taxon>
    </lineage>
</organism>
<evidence type="ECO:0000313" key="2">
    <source>
        <dbReference type="EMBL" id="RZC18953.1"/>
    </source>
</evidence>
<sequence>MPTYVPFPFQLVQLVRLILNHTQTASINGIYNCSFPYSFLCGGSGPRKPTSIFFPINKSNSGSCVQRELLRTVLEFKIKTVCFKSSLVHTPPTTLVAISPVIKEIEQQNNELQLPKEELQSLIRKMEEGRQLVFECSKIRWLHFVTWACYKDKLDRFSDELKKLFAIDMQAQKARDQRRHCLRAISALRWIFPTLIRVAFTFSSTKQGQFSLDIQLKRKKGYLLSARSLTVFWGEGDTPRYWGWTVPGVRYLEVTEIVSVSWLKILGRIKTAMLSPNTLYGAYLVFKESSDGA</sequence>
<protein>
    <submittedName>
        <fullName evidence="2">F-box protein PP2-B11</fullName>
    </submittedName>
</protein>
<reference evidence="2 3" key="1">
    <citation type="submission" date="2018-09" db="EMBL/GenBank/DDBJ databases">
        <title>A high-quality reference genome of wild soybean provides a powerful tool to mine soybean genomes.</title>
        <authorList>
            <person name="Xie M."/>
            <person name="Chung C.Y.L."/>
            <person name="Li M.-W."/>
            <person name="Wong F.-L."/>
            <person name="Chan T.-F."/>
            <person name="Lam H.-M."/>
        </authorList>
    </citation>
    <scope>NUCLEOTIDE SEQUENCE [LARGE SCALE GENOMIC DNA]</scope>
    <source>
        <strain evidence="3">cv. W05</strain>
        <tissue evidence="2">Hypocotyl of etiolated seedlings</tissue>
    </source>
</reference>
<dbReference type="PROSITE" id="PS51153">
    <property type="entry name" value="RPW8"/>
    <property type="match status" value="1"/>
</dbReference>
<dbReference type="AlphaFoldDB" id="A0A445L6V5"/>
<comment type="caution">
    <text evidence="2">The sequence shown here is derived from an EMBL/GenBank/DDBJ whole genome shotgun (WGS) entry which is preliminary data.</text>
</comment>
<dbReference type="InterPro" id="IPR008808">
    <property type="entry name" value="Powdery_mildew-R_dom"/>
</dbReference>
<dbReference type="Pfam" id="PF14299">
    <property type="entry name" value="PP2"/>
    <property type="match status" value="1"/>
</dbReference>
<proteinExistence type="predicted"/>
<dbReference type="EMBL" id="QZWG01000003">
    <property type="protein sequence ID" value="RZC18953.1"/>
    <property type="molecule type" value="Genomic_DNA"/>
</dbReference>
<dbReference type="PANTHER" id="PTHR32278:SF111">
    <property type="entry name" value="F-BOX PROTEIN PP2-B12-RELATED"/>
    <property type="match status" value="1"/>
</dbReference>
<dbReference type="PANTHER" id="PTHR32278">
    <property type="entry name" value="F-BOX DOMAIN-CONTAINING PROTEIN"/>
    <property type="match status" value="1"/>
</dbReference>
<name>A0A445L6V5_GLYSO</name>
<accession>A0A445L6V5</accession>
<dbReference type="InterPro" id="IPR025886">
    <property type="entry name" value="PP2-like"/>
</dbReference>
<dbReference type="Pfam" id="PF05659">
    <property type="entry name" value="RPW8"/>
    <property type="match status" value="1"/>
</dbReference>
<dbReference type="Proteomes" id="UP000289340">
    <property type="component" value="Chromosome 3"/>
</dbReference>